<evidence type="ECO:0000313" key="1">
    <source>
        <dbReference type="EMBL" id="CEG47930.1"/>
    </source>
</evidence>
<reference evidence="2" key="1">
    <citation type="submission" date="2014-09" db="EMBL/GenBank/DDBJ databases">
        <authorList>
            <person name="Sharma Rahul"/>
            <person name="Thines Marco"/>
        </authorList>
    </citation>
    <scope>NUCLEOTIDE SEQUENCE [LARGE SCALE GENOMIC DNA]</scope>
</reference>
<organism evidence="1 2">
    <name type="scientific">Plasmopara halstedii</name>
    <name type="common">Downy mildew of sunflower</name>
    <dbReference type="NCBI Taxonomy" id="4781"/>
    <lineage>
        <taxon>Eukaryota</taxon>
        <taxon>Sar</taxon>
        <taxon>Stramenopiles</taxon>
        <taxon>Oomycota</taxon>
        <taxon>Peronosporomycetes</taxon>
        <taxon>Peronosporales</taxon>
        <taxon>Peronosporaceae</taxon>
        <taxon>Plasmopara</taxon>
    </lineage>
</organism>
<keyword evidence="2" id="KW-1185">Reference proteome</keyword>
<dbReference type="GeneID" id="36400308"/>
<protein>
    <submittedName>
        <fullName evidence="1">Uncharacterized protein</fullName>
    </submittedName>
</protein>
<dbReference type="Proteomes" id="UP000054928">
    <property type="component" value="Unassembled WGS sequence"/>
</dbReference>
<dbReference type="RefSeq" id="XP_024584299.1">
    <property type="nucleotide sequence ID" value="XM_024718951.1"/>
</dbReference>
<dbReference type="AlphaFoldDB" id="A0A0P1AZW9"/>
<evidence type="ECO:0000313" key="2">
    <source>
        <dbReference type="Proteomes" id="UP000054928"/>
    </source>
</evidence>
<proteinExistence type="predicted"/>
<dbReference type="EMBL" id="CCYD01002864">
    <property type="protein sequence ID" value="CEG47930.1"/>
    <property type="molecule type" value="Genomic_DNA"/>
</dbReference>
<sequence>MSHVEMVSSNLKQIDYRQFAQSPGQMQDVLLAESFVQQGICELKCYCLEACVGAFPSLSLLQDSLCYSAYPLDTKREIDCIIQIGASAHG</sequence>
<name>A0A0P1AZW9_PLAHL</name>
<accession>A0A0P1AZW9</accession>